<dbReference type="SUPFAM" id="SSF47807">
    <property type="entry name" value="5' to 3' exonuclease, C-terminal subdomain"/>
    <property type="match status" value="1"/>
</dbReference>
<dbReference type="PANTHER" id="PTHR11081:SF75">
    <property type="entry name" value="ENDONUCLEASE, PUTATIVE (AFU_ORTHOLOGUE AFUA_3G13260)-RELATED"/>
    <property type="match status" value="1"/>
</dbReference>
<dbReference type="PRINTS" id="PR00853">
    <property type="entry name" value="XPGRADSUPER"/>
</dbReference>
<dbReference type="OrthoDB" id="2959108at2759"/>
<name>A0A9P6ZKE4_9AGAM</name>
<dbReference type="InterPro" id="IPR029060">
    <property type="entry name" value="PIN-like_dom_sf"/>
</dbReference>
<dbReference type="PANTHER" id="PTHR11081">
    <property type="entry name" value="FLAP ENDONUCLEASE FAMILY MEMBER"/>
    <property type="match status" value="1"/>
</dbReference>
<feature type="domain" description="XPG-I" evidence="1">
    <location>
        <begin position="64"/>
        <end position="147"/>
    </location>
</feature>
<evidence type="ECO:0000313" key="2">
    <source>
        <dbReference type="EMBL" id="KAG1763424.1"/>
    </source>
</evidence>
<dbReference type="InterPro" id="IPR006084">
    <property type="entry name" value="XPG/Rad2"/>
</dbReference>
<dbReference type="EMBL" id="JABBWD010000069">
    <property type="protein sequence ID" value="KAG1769893.1"/>
    <property type="molecule type" value="Genomic_DNA"/>
</dbReference>
<dbReference type="InterPro" id="IPR036279">
    <property type="entry name" value="5-3_exonuclease_C_sf"/>
</dbReference>
<proteinExistence type="predicted"/>
<comment type="caution">
    <text evidence="3">The sequence shown here is derived from an EMBL/GenBank/DDBJ whole genome shotgun (WGS) entry which is preliminary data.</text>
</comment>
<dbReference type="GO" id="GO:0006281">
    <property type="term" value="P:DNA repair"/>
    <property type="evidence" value="ECO:0007669"/>
    <property type="project" value="UniProtKB-ARBA"/>
</dbReference>
<evidence type="ECO:0000313" key="4">
    <source>
        <dbReference type="Proteomes" id="UP000714275"/>
    </source>
</evidence>
<evidence type="ECO:0000259" key="1">
    <source>
        <dbReference type="Pfam" id="PF00867"/>
    </source>
</evidence>
<dbReference type="InterPro" id="IPR006086">
    <property type="entry name" value="XPG-I_dom"/>
</dbReference>
<keyword evidence="4" id="KW-1185">Reference proteome</keyword>
<reference evidence="3" key="1">
    <citation type="journal article" date="2020" name="New Phytol.">
        <title>Comparative genomics reveals dynamic genome evolution in host specialist ectomycorrhizal fungi.</title>
        <authorList>
            <person name="Lofgren L.A."/>
            <person name="Nguyen N.H."/>
            <person name="Vilgalys R."/>
            <person name="Ruytinx J."/>
            <person name="Liao H.L."/>
            <person name="Branco S."/>
            <person name="Kuo A."/>
            <person name="LaButti K."/>
            <person name="Lipzen A."/>
            <person name="Andreopoulos W."/>
            <person name="Pangilinan J."/>
            <person name="Riley R."/>
            <person name="Hundley H."/>
            <person name="Na H."/>
            <person name="Barry K."/>
            <person name="Grigoriev I.V."/>
            <person name="Stajich J.E."/>
            <person name="Kennedy P.G."/>
        </authorList>
    </citation>
    <scope>NUCLEOTIDE SEQUENCE</scope>
    <source>
        <strain evidence="3">DOB743</strain>
    </source>
</reference>
<sequence>HAQAGPNPELKSLFKKLAHLYCILCEVRIVFDGPAKPTIKRGMHVVKTPPWITEPFKHFAQVLGFTVHNAVGDAEAELATLSHNSVIDAVITEVSDALVFRASHIFQRDPDCPDNMIIYSADNIQGHKQVTLSDGGLLLMALICGGDYHDGLLGCGWKTARGLAQYGVGDELLRAAQAHSLMSGHEGLKDYIHDWADCVREILVKDPLGHIGRRHPKILDSFLNNFPEVSVVLAYVKPTVNRHNSDTSQFFISSQGL</sequence>
<dbReference type="EMBL" id="JABBWD010000163">
    <property type="protein sequence ID" value="KAG1763424.1"/>
    <property type="molecule type" value="Genomic_DNA"/>
</dbReference>
<protein>
    <recommendedName>
        <fullName evidence="1">XPG-I domain-containing protein</fullName>
    </recommendedName>
</protein>
<dbReference type="GO" id="GO:0017108">
    <property type="term" value="F:5'-flap endonuclease activity"/>
    <property type="evidence" value="ECO:0007669"/>
    <property type="project" value="TreeGrafter"/>
</dbReference>
<dbReference type="CDD" id="cd09870">
    <property type="entry name" value="PIN_YEN1"/>
    <property type="match status" value="1"/>
</dbReference>
<evidence type="ECO:0000313" key="3">
    <source>
        <dbReference type="EMBL" id="KAG1769893.1"/>
    </source>
</evidence>
<dbReference type="SUPFAM" id="SSF88723">
    <property type="entry name" value="PIN domain-like"/>
    <property type="match status" value="1"/>
</dbReference>
<organism evidence="3 4">
    <name type="scientific">Suillus placidus</name>
    <dbReference type="NCBI Taxonomy" id="48579"/>
    <lineage>
        <taxon>Eukaryota</taxon>
        <taxon>Fungi</taxon>
        <taxon>Dikarya</taxon>
        <taxon>Basidiomycota</taxon>
        <taxon>Agaricomycotina</taxon>
        <taxon>Agaricomycetes</taxon>
        <taxon>Agaricomycetidae</taxon>
        <taxon>Boletales</taxon>
        <taxon>Suillineae</taxon>
        <taxon>Suillaceae</taxon>
        <taxon>Suillus</taxon>
    </lineage>
</organism>
<feature type="non-terminal residue" evidence="3">
    <location>
        <position position="1"/>
    </location>
</feature>
<gene>
    <name evidence="3" type="ORF">EV702DRAFT_978431</name>
    <name evidence="2" type="ORF">EV702DRAFT_982861</name>
</gene>
<dbReference type="Proteomes" id="UP000714275">
    <property type="component" value="Unassembled WGS sequence"/>
</dbReference>
<accession>A0A9P6ZKE4</accession>
<dbReference type="AlphaFoldDB" id="A0A9P6ZKE4"/>
<dbReference type="Pfam" id="PF00867">
    <property type="entry name" value="XPG_I"/>
    <property type="match status" value="1"/>
</dbReference>
<dbReference type="Gene3D" id="3.40.50.1010">
    <property type="entry name" value="5'-nuclease"/>
    <property type="match status" value="1"/>
</dbReference>